<keyword evidence="2" id="KW-1185">Reference proteome</keyword>
<organism evidence="1 2">
    <name type="scientific">Neophaeococcomyces mojaviensis</name>
    <dbReference type="NCBI Taxonomy" id="3383035"/>
    <lineage>
        <taxon>Eukaryota</taxon>
        <taxon>Fungi</taxon>
        <taxon>Dikarya</taxon>
        <taxon>Ascomycota</taxon>
        <taxon>Pezizomycotina</taxon>
        <taxon>Eurotiomycetes</taxon>
        <taxon>Chaetothyriomycetidae</taxon>
        <taxon>Chaetothyriales</taxon>
        <taxon>Chaetothyriales incertae sedis</taxon>
        <taxon>Neophaeococcomyces</taxon>
    </lineage>
</organism>
<accession>A0ACC2ZS36</accession>
<name>A0ACC2ZS36_9EURO</name>
<comment type="caution">
    <text evidence="1">The sequence shown here is derived from an EMBL/GenBank/DDBJ whole genome shotgun (WGS) entry which is preliminary data.</text>
</comment>
<evidence type="ECO:0000313" key="1">
    <source>
        <dbReference type="EMBL" id="KAJ9650420.1"/>
    </source>
</evidence>
<sequence>MAPRTRATASTAPQPLAAAPRRRVKVTPLDAEEPTKTIKANELAKPATRSTRSKPASTEEPAPKSTAVKSKGRPKKNEAVVEEQTSTEQPSRVTRSTRATSTTVSSEAREKSVARSRKAGAQEKPVLVANSESEPKQDKEQATRAAPRKKVTFQETEDDKENQPLTRAAKKTAASKSAKAASAASGLRAKPVRKPVATTSRSTKRSKEPTSDDEEDHKPKRIQRVLTPKKITQVARVATPVEASEDELLSGKTPVRDLSLSPRRPQTNNTAAAIAKTLSPAKKLDFGQSLLQSAKKDANNNPETILMSPARRPARSPSKLFSHSTVKSPVKVFNDEANNTLASPARRPAMSPIKERVEGSTVKLNGDASKLLFPTARKHGHQVSFTQGTNNLSQSPKRSAVFDPSRIFAHSAIKPQQKDLSKSNFFSSPAKRVGQFSPLKRSTTPQSATTQQPIDASSPDELDLDEMEVTSLINDGTIETTASSHQRASVSPLRPLRVIDDELQDELDDSILPVRSPMKLAKSPLKAAIIEQSAPQPVEPVVDEDITEAMTSVQSTPHIMSQVETSFVSLQALENGDGPKLKDINVDLTMVDIGDDTIILPRNDVAATPRTNLYDPNDTSPDVLAVSAGEDVIAKFVRMPGNTPRTPATLNEHELTNILSSPETKNDSPASLHEHELTMMASSPTIAHVSLTANQPKPAIESSPVQSPAGLHEHELTTLASVATPKDPASPASLYEHEMTMMGQSGTPSKAKPSPASIAEHELTRLGADKTTRAQQSPASIAEHELTMMAVESSPRAPTPTASVDEHELTLMGQTSPGRNLHEENDQTPVPAATKPVTFTPDLPIPRKFNLNTVVTKVPLKPEGQDSPFKLNIKKRKRPLSLGGQPDSESIEIPDRPTPTKQARTVSSPNATDSTRVTPAATPANKTPASNVSRRTATVNSARRVASTPTPRTPLTPVVDTTTNILTSATVYVDVRTSEGADASAIYIDLLSNLGASIIKEWKESSPLTHIIYKDGNPKTLEKIRLAAADGRDIKCVGVSWPLDCDAQRAWVDETSYLVKLTSTDHAIGSMTKSARRKSMEPSTLIADGTGSVKRSRSRSRVSMGARKSIVSTTVQTTPCAGPTSSTPVTTTHKCTTVDVTTPSVNTARRQADKEKLSLTAAWKSINAPQNLGEDTPARKTLELLQRSYAAEADWDSTILTTESSPSNHSNDENTPRPTTTARDVDDDTIMDTGLTPAPYRTQQQVGSAPSKVNVGLMSYRERVEEMERREMRDGSKGVKGGQRGKEGRRVTIFGNL</sequence>
<protein>
    <submittedName>
        <fullName evidence="1">Uncharacterized protein</fullName>
    </submittedName>
</protein>
<dbReference type="EMBL" id="JAPDRQ010000344">
    <property type="protein sequence ID" value="KAJ9650420.1"/>
    <property type="molecule type" value="Genomic_DNA"/>
</dbReference>
<evidence type="ECO:0000313" key="2">
    <source>
        <dbReference type="Proteomes" id="UP001172386"/>
    </source>
</evidence>
<gene>
    <name evidence="1" type="ORF">H2198_010277</name>
</gene>
<proteinExistence type="predicted"/>
<dbReference type="Proteomes" id="UP001172386">
    <property type="component" value="Unassembled WGS sequence"/>
</dbReference>
<reference evidence="1" key="1">
    <citation type="submission" date="2022-10" db="EMBL/GenBank/DDBJ databases">
        <title>Culturing micro-colonial fungi from biological soil crusts in the Mojave desert and describing Neophaeococcomyces mojavensis, and introducing the new genera and species Taxawa tesnikishii.</title>
        <authorList>
            <person name="Kurbessoian T."/>
            <person name="Stajich J.E."/>
        </authorList>
    </citation>
    <scope>NUCLEOTIDE SEQUENCE</scope>
    <source>
        <strain evidence="1">JES_112</strain>
    </source>
</reference>